<sequence length="105" mass="12095">MVKSNRGSSLRAIILKFPHILDLPPHSLNLDPHVLCEPRMKQNIFERLEISIDSKGYRKGTYKQSNMHYKDGHSLQSKSLVHHTKYINMVAFKSLANLTPRSLKV</sequence>
<proteinExistence type="predicted"/>
<name>A0AAV5MEE2_9ROSI</name>
<comment type="caution">
    <text evidence="1">The sequence shown here is derived from an EMBL/GenBank/DDBJ whole genome shotgun (WGS) entry which is preliminary data.</text>
</comment>
<evidence type="ECO:0000313" key="2">
    <source>
        <dbReference type="Proteomes" id="UP001054252"/>
    </source>
</evidence>
<evidence type="ECO:0000313" key="1">
    <source>
        <dbReference type="EMBL" id="GKV48211.1"/>
    </source>
</evidence>
<keyword evidence="2" id="KW-1185">Reference proteome</keyword>
<dbReference type="EMBL" id="BPVZ01000249">
    <property type="protein sequence ID" value="GKV48211.1"/>
    <property type="molecule type" value="Genomic_DNA"/>
</dbReference>
<organism evidence="1 2">
    <name type="scientific">Rubroshorea leprosula</name>
    <dbReference type="NCBI Taxonomy" id="152421"/>
    <lineage>
        <taxon>Eukaryota</taxon>
        <taxon>Viridiplantae</taxon>
        <taxon>Streptophyta</taxon>
        <taxon>Embryophyta</taxon>
        <taxon>Tracheophyta</taxon>
        <taxon>Spermatophyta</taxon>
        <taxon>Magnoliopsida</taxon>
        <taxon>eudicotyledons</taxon>
        <taxon>Gunneridae</taxon>
        <taxon>Pentapetalae</taxon>
        <taxon>rosids</taxon>
        <taxon>malvids</taxon>
        <taxon>Malvales</taxon>
        <taxon>Dipterocarpaceae</taxon>
        <taxon>Rubroshorea</taxon>
    </lineage>
</organism>
<dbReference type="AlphaFoldDB" id="A0AAV5MEE2"/>
<accession>A0AAV5MEE2</accession>
<dbReference type="Proteomes" id="UP001054252">
    <property type="component" value="Unassembled WGS sequence"/>
</dbReference>
<protein>
    <submittedName>
        <fullName evidence="1">Uncharacterized protein</fullName>
    </submittedName>
</protein>
<reference evidence="1 2" key="1">
    <citation type="journal article" date="2021" name="Commun. Biol.">
        <title>The genome of Shorea leprosula (Dipterocarpaceae) highlights the ecological relevance of drought in aseasonal tropical rainforests.</title>
        <authorList>
            <person name="Ng K.K.S."/>
            <person name="Kobayashi M.J."/>
            <person name="Fawcett J.A."/>
            <person name="Hatakeyama M."/>
            <person name="Paape T."/>
            <person name="Ng C.H."/>
            <person name="Ang C.C."/>
            <person name="Tnah L.H."/>
            <person name="Lee C.T."/>
            <person name="Nishiyama T."/>
            <person name="Sese J."/>
            <person name="O'Brien M.J."/>
            <person name="Copetti D."/>
            <person name="Mohd Noor M.I."/>
            <person name="Ong R.C."/>
            <person name="Putra M."/>
            <person name="Sireger I.Z."/>
            <person name="Indrioko S."/>
            <person name="Kosugi Y."/>
            <person name="Izuno A."/>
            <person name="Isagi Y."/>
            <person name="Lee S.L."/>
            <person name="Shimizu K.K."/>
        </authorList>
    </citation>
    <scope>NUCLEOTIDE SEQUENCE [LARGE SCALE GENOMIC DNA]</scope>
    <source>
        <strain evidence="1">214</strain>
    </source>
</reference>
<gene>
    <name evidence="1" type="ORF">SLEP1_g55037</name>
</gene>